<dbReference type="InterPro" id="IPR029063">
    <property type="entry name" value="SAM-dependent_MTases_sf"/>
</dbReference>
<keyword evidence="6 12" id="KW-0489">Methyltransferase</keyword>
<evidence type="ECO:0000256" key="3">
    <source>
        <dbReference type="ARBA" id="ARBA00011890"/>
    </source>
</evidence>
<dbReference type="PANTHER" id="PTHR11579">
    <property type="entry name" value="PROTEIN-L-ISOASPARTATE O-METHYLTRANSFERASE"/>
    <property type="match status" value="1"/>
</dbReference>
<gene>
    <name evidence="12" type="ORF">FHX37_3581</name>
</gene>
<keyword evidence="5" id="KW-0963">Cytoplasm</keyword>
<evidence type="ECO:0000256" key="2">
    <source>
        <dbReference type="ARBA" id="ARBA00005369"/>
    </source>
</evidence>
<evidence type="ECO:0000256" key="6">
    <source>
        <dbReference type="ARBA" id="ARBA00022603"/>
    </source>
</evidence>
<dbReference type="AlphaFoldDB" id="A0A543NP06"/>
<dbReference type="Pfam" id="PF01135">
    <property type="entry name" value="PCMT"/>
    <property type="match status" value="1"/>
</dbReference>
<dbReference type="OrthoDB" id="4035289at2"/>
<dbReference type="SUPFAM" id="SSF53335">
    <property type="entry name" value="S-adenosyl-L-methionine-dependent methyltransferases"/>
    <property type="match status" value="1"/>
</dbReference>
<reference evidence="12 13" key="1">
    <citation type="submission" date="2019-06" db="EMBL/GenBank/DDBJ databases">
        <title>Sequencing the genomes of 1000 actinobacteria strains.</title>
        <authorList>
            <person name="Klenk H.-P."/>
        </authorList>
    </citation>
    <scope>NUCLEOTIDE SEQUENCE [LARGE SCALE GENOMIC DNA]</scope>
    <source>
        <strain evidence="12 13">DSM 45015</strain>
    </source>
</reference>
<dbReference type="EMBL" id="VFQC01000001">
    <property type="protein sequence ID" value="TQN33555.1"/>
    <property type="molecule type" value="Genomic_DNA"/>
</dbReference>
<keyword evidence="13" id="KW-1185">Reference proteome</keyword>
<accession>A0A543NP06</accession>
<proteinExistence type="inferred from homology"/>
<dbReference type="Proteomes" id="UP000317422">
    <property type="component" value="Unassembled WGS sequence"/>
</dbReference>
<evidence type="ECO:0000256" key="5">
    <source>
        <dbReference type="ARBA" id="ARBA00022490"/>
    </source>
</evidence>
<comment type="similarity">
    <text evidence="2">Belongs to the methyltransferase superfamily. L-isoaspartyl/D-aspartyl protein methyltransferase family.</text>
</comment>
<dbReference type="InterPro" id="IPR000682">
    <property type="entry name" value="PCMT"/>
</dbReference>
<dbReference type="Gene3D" id="3.40.50.150">
    <property type="entry name" value="Vaccinia Virus protein VP39"/>
    <property type="match status" value="1"/>
</dbReference>
<sequence>MGEQTPANPERLAELTDDEQWKQALRDVPREWFVPGRAWTMRDGLIDRSTDPDTWHRAVYSDDAVVTQIDDGNTELTNESPWQHVHNWTSSCSAPDVMLDFLDLLDPYPGDRVLEVGTGTGWTAGLLSARLGGDNVTSVEVDERVADHARANLERAGLSPRLVVGDGQKGHPEGAPFDRVHVTCGVREVPYAWVEQTRPGGVIVLPWMPMPGGDGHKATLVVTGDEATGRFRGGAAYMLLRSQRPAYPPIDGTQRASRGRVDPRRVARGGRGLDVALAGLLPEVSVNGFDFDDGSHRMVLRHVPSDSHALVVRPPEGGSAEVEQCGPRDLWNELEAAYLTWVAWGEPGRDRFGLTVDVMGQHVWLDSPENRIAEVE</sequence>
<evidence type="ECO:0000256" key="11">
    <source>
        <dbReference type="ARBA" id="ARBA00031350"/>
    </source>
</evidence>
<evidence type="ECO:0000313" key="12">
    <source>
        <dbReference type="EMBL" id="TQN33555.1"/>
    </source>
</evidence>
<evidence type="ECO:0000256" key="1">
    <source>
        <dbReference type="ARBA" id="ARBA00004496"/>
    </source>
</evidence>
<evidence type="ECO:0000256" key="7">
    <source>
        <dbReference type="ARBA" id="ARBA00022679"/>
    </source>
</evidence>
<name>A0A543NP06_9ACTN</name>
<dbReference type="GO" id="GO:0004719">
    <property type="term" value="F:protein-L-isoaspartate (D-aspartate) O-methyltransferase activity"/>
    <property type="evidence" value="ECO:0007669"/>
    <property type="project" value="UniProtKB-EC"/>
</dbReference>
<dbReference type="PANTHER" id="PTHR11579:SF0">
    <property type="entry name" value="PROTEIN-L-ISOASPARTATE(D-ASPARTATE) O-METHYLTRANSFERASE"/>
    <property type="match status" value="1"/>
</dbReference>
<evidence type="ECO:0000256" key="10">
    <source>
        <dbReference type="ARBA" id="ARBA00031323"/>
    </source>
</evidence>
<protein>
    <recommendedName>
        <fullName evidence="4">Protein-L-isoaspartate O-methyltransferase</fullName>
        <ecNumber evidence="3">2.1.1.77</ecNumber>
    </recommendedName>
    <alternativeName>
        <fullName evidence="11">L-isoaspartyl protein carboxyl methyltransferase</fullName>
    </alternativeName>
    <alternativeName>
        <fullName evidence="9">Protein L-isoaspartyl methyltransferase</fullName>
    </alternativeName>
    <alternativeName>
        <fullName evidence="10">Protein-beta-aspartate methyltransferase</fullName>
    </alternativeName>
</protein>
<keyword evidence="7 12" id="KW-0808">Transferase</keyword>
<dbReference type="GO" id="GO:0032259">
    <property type="term" value="P:methylation"/>
    <property type="evidence" value="ECO:0007669"/>
    <property type="project" value="UniProtKB-KW"/>
</dbReference>
<dbReference type="GO" id="GO:0005737">
    <property type="term" value="C:cytoplasm"/>
    <property type="evidence" value="ECO:0007669"/>
    <property type="project" value="UniProtKB-SubCell"/>
</dbReference>
<evidence type="ECO:0000256" key="9">
    <source>
        <dbReference type="ARBA" id="ARBA00030757"/>
    </source>
</evidence>
<evidence type="ECO:0000256" key="8">
    <source>
        <dbReference type="ARBA" id="ARBA00022691"/>
    </source>
</evidence>
<dbReference type="EC" id="2.1.1.77" evidence="3"/>
<organism evidence="12 13">
    <name type="scientific">Haloactinospora alba</name>
    <dbReference type="NCBI Taxonomy" id="405555"/>
    <lineage>
        <taxon>Bacteria</taxon>
        <taxon>Bacillati</taxon>
        <taxon>Actinomycetota</taxon>
        <taxon>Actinomycetes</taxon>
        <taxon>Streptosporangiales</taxon>
        <taxon>Nocardiopsidaceae</taxon>
        <taxon>Haloactinospora</taxon>
    </lineage>
</organism>
<dbReference type="RefSeq" id="WP_141924903.1">
    <property type="nucleotide sequence ID" value="NZ_VFQC01000001.1"/>
</dbReference>
<comment type="caution">
    <text evidence="12">The sequence shown here is derived from an EMBL/GenBank/DDBJ whole genome shotgun (WGS) entry which is preliminary data.</text>
</comment>
<dbReference type="CDD" id="cd02440">
    <property type="entry name" value="AdoMet_MTases"/>
    <property type="match status" value="1"/>
</dbReference>
<comment type="subcellular location">
    <subcellularLocation>
        <location evidence="1">Cytoplasm</location>
    </subcellularLocation>
</comment>
<evidence type="ECO:0000256" key="4">
    <source>
        <dbReference type="ARBA" id="ARBA00013346"/>
    </source>
</evidence>
<keyword evidence="8" id="KW-0949">S-adenosyl-L-methionine</keyword>
<evidence type="ECO:0000313" key="13">
    <source>
        <dbReference type="Proteomes" id="UP000317422"/>
    </source>
</evidence>